<evidence type="ECO:0000313" key="2">
    <source>
        <dbReference type="EMBL" id="MCS5727043.1"/>
    </source>
</evidence>
<keyword evidence="3" id="KW-1185">Reference proteome</keyword>
<gene>
    <name evidence="2" type="ORF">N1028_14175</name>
</gene>
<dbReference type="RefSeq" id="WP_259530016.1">
    <property type="nucleotide sequence ID" value="NZ_JANLCK010000008.1"/>
</dbReference>
<feature type="transmembrane region" description="Helical" evidence="1">
    <location>
        <begin position="43"/>
        <end position="70"/>
    </location>
</feature>
<protein>
    <submittedName>
        <fullName evidence="2">GAP family protein</fullName>
    </submittedName>
</protein>
<dbReference type="InterPro" id="IPR021315">
    <property type="entry name" value="Gap/Sap"/>
</dbReference>
<sequence length="271" mass="27851">MSIELLGSLVVLALIDSTSFGTLLIPVWLMLAPGRIRPQRVMVFLVTVAVFYLAVGTALLAGAQVLAGVLDGGLASILESPAARILQLALGVVLFGVSFWIDSPKRRARAAGAGPGRVHRWRERAMGAPEVSEAGANSGSAATRPQATRPQATGLLALMGLALAAAAIEVGSMIPYLAGIGLISTSGLEWPTTGLLLAGYCGVMVLPALVLLVARVVAARAVEPALSRLSDWMTKHAASTTAWIVGIVGFLLARDAAVALGLFGPLSELGS</sequence>
<dbReference type="EMBL" id="JANLCK010000008">
    <property type="protein sequence ID" value="MCS5727043.1"/>
    <property type="molecule type" value="Genomic_DNA"/>
</dbReference>
<keyword evidence="1" id="KW-1133">Transmembrane helix</keyword>
<reference evidence="2" key="1">
    <citation type="submission" date="2022-08" db="EMBL/GenBank/DDBJ databases">
        <authorList>
            <person name="Deng Y."/>
            <person name="Han X.-F."/>
            <person name="Zhang Y.-Q."/>
        </authorList>
    </citation>
    <scope>NUCLEOTIDE SEQUENCE</scope>
    <source>
        <strain evidence="2">CPCC 203407</strain>
    </source>
</reference>
<proteinExistence type="predicted"/>
<accession>A0AA42BWS5</accession>
<keyword evidence="1" id="KW-0812">Transmembrane</keyword>
<dbReference type="Proteomes" id="UP001165587">
    <property type="component" value="Unassembled WGS sequence"/>
</dbReference>
<name>A0AA42BWS5_9MICO</name>
<dbReference type="AlphaFoldDB" id="A0AA42BWS5"/>
<feature type="transmembrane region" description="Helical" evidence="1">
    <location>
        <begin position="240"/>
        <end position="263"/>
    </location>
</feature>
<keyword evidence="1" id="KW-0472">Membrane</keyword>
<evidence type="ECO:0000256" key="1">
    <source>
        <dbReference type="SAM" id="Phobius"/>
    </source>
</evidence>
<feature type="transmembrane region" description="Helical" evidence="1">
    <location>
        <begin position="154"/>
        <end position="177"/>
    </location>
</feature>
<evidence type="ECO:0000313" key="3">
    <source>
        <dbReference type="Proteomes" id="UP001165587"/>
    </source>
</evidence>
<comment type="caution">
    <text evidence="2">The sequence shown here is derived from an EMBL/GenBank/DDBJ whole genome shotgun (WGS) entry which is preliminary data.</text>
</comment>
<feature type="transmembrane region" description="Helical" evidence="1">
    <location>
        <begin position="6"/>
        <end position="31"/>
    </location>
</feature>
<dbReference type="Pfam" id="PF11139">
    <property type="entry name" value="SfLAP"/>
    <property type="match status" value="1"/>
</dbReference>
<feature type="transmembrane region" description="Helical" evidence="1">
    <location>
        <begin position="197"/>
        <end position="219"/>
    </location>
</feature>
<organism evidence="2 3">
    <name type="scientific">Herbiconiux oxytropis</name>
    <dbReference type="NCBI Taxonomy" id="2970915"/>
    <lineage>
        <taxon>Bacteria</taxon>
        <taxon>Bacillati</taxon>
        <taxon>Actinomycetota</taxon>
        <taxon>Actinomycetes</taxon>
        <taxon>Micrococcales</taxon>
        <taxon>Microbacteriaceae</taxon>
        <taxon>Herbiconiux</taxon>
    </lineage>
</organism>
<feature type="transmembrane region" description="Helical" evidence="1">
    <location>
        <begin position="82"/>
        <end position="101"/>
    </location>
</feature>